<evidence type="ECO:0000256" key="10">
    <source>
        <dbReference type="SAM" id="MobiDB-lite"/>
    </source>
</evidence>
<feature type="repeat" description="WD" evidence="9">
    <location>
        <begin position="519"/>
        <end position="558"/>
    </location>
</feature>
<feature type="domain" description="F-box" evidence="11">
    <location>
        <begin position="100"/>
        <end position="146"/>
    </location>
</feature>
<feature type="compositionally biased region" description="Low complexity" evidence="10">
    <location>
        <begin position="789"/>
        <end position="803"/>
    </location>
</feature>
<feature type="region of interest" description="Disordered" evidence="10">
    <location>
        <begin position="1"/>
        <end position="53"/>
    </location>
</feature>
<dbReference type="InterPro" id="IPR036322">
    <property type="entry name" value="WD40_repeat_dom_sf"/>
</dbReference>
<feature type="repeat" description="WD" evidence="9">
    <location>
        <begin position="391"/>
        <end position="421"/>
    </location>
</feature>
<comment type="subunit">
    <text evidence="3">Component of the SCF(sconB) E3 ubiquitin ligase complex.</text>
</comment>
<dbReference type="Gene3D" id="1.20.1280.50">
    <property type="match status" value="1"/>
</dbReference>
<dbReference type="Proteomes" id="UP000054565">
    <property type="component" value="Unassembled WGS sequence"/>
</dbReference>
<dbReference type="InterPro" id="IPR015943">
    <property type="entry name" value="WD40/YVTN_repeat-like_dom_sf"/>
</dbReference>
<evidence type="ECO:0000256" key="4">
    <source>
        <dbReference type="ARBA" id="ARBA00015819"/>
    </source>
</evidence>
<dbReference type="PANTHER" id="PTHR14604">
    <property type="entry name" value="WD40 REPEAT PF20"/>
    <property type="match status" value="1"/>
</dbReference>
<dbReference type="SMART" id="SM00256">
    <property type="entry name" value="FBOX"/>
    <property type="match status" value="1"/>
</dbReference>
<evidence type="ECO:0000256" key="5">
    <source>
        <dbReference type="ARBA" id="ARBA00022574"/>
    </source>
</evidence>
<dbReference type="OrthoDB" id="19711at2759"/>
<feature type="repeat" description="WD" evidence="9">
    <location>
        <begin position="479"/>
        <end position="518"/>
    </location>
</feature>
<dbReference type="InterPro" id="IPR036047">
    <property type="entry name" value="F-box-like_dom_sf"/>
</dbReference>
<dbReference type="PROSITE" id="PS50181">
    <property type="entry name" value="FBOX"/>
    <property type="match status" value="1"/>
</dbReference>
<dbReference type="Pfam" id="PF00400">
    <property type="entry name" value="WD40"/>
    <property type="match status" value="5"/>
</dbReference>
<dbReference type="Pfam" id="PF12937">
    <property type="entry name" value="F-box-like"/>
    <property type="match status" value="1"/>
</dbReference>
<evidence type="ECO:0000256" key="7">
    <source>
        <dbReference type="ARBA" id="ARBA00030034"/>
    </source>
</evidence>
<feature type="repeat" description="WD" evidence="9">
    <location>
        <begin position="305"/>
        <end position="344"/>
    </location>
</feature>
<evidence type="ECO:0000256" key="9">
    <source>
        <dbReference type="PROSITE-ProRule" id="PRU00221"/>
    </source>
</evidence>
<name>A0A0J6Y3I1_COCIT</name>
<reference evidence="12" key="1">
    <citation type="submission" date="2006-10" db="EMBL/GenBank/DDBJ databases">
        <title>The Genome Sequence of Coccidioides immitis RMSCC 2394.</title>
        <authorList>
            <consortium name="Coccidioides Genome Resources Consortium"/>
            <consortium name="The Broad Institute Genome Sequencing Platform"/>
            <person name="Henn M.R."/>
            <person name="Jaffe D."/>
            <person name="DeCaprio D."/>
            <person name="Kodira C."/>
            <person name="Young S."/>
            <person name="Butler J."/>
            <person name="Alvarez P."/>
            <person name="Gnerre S."/>
            <person name="Grabherr M."/>
            <person name="Kleber M."/>
            <person name="Mauceli E."/>
            <person name="Brockman W."/>
            <person name="LaButti K."/>
            <person name="Sykes S."/>
            <person name="Crawford M."/>
            <person name="Koehrsen M."/>
            <person name="Engels R."/>
            <person name="Montgomery P."/>
            <person name="Pearson M."/>
            <person name="Howarth C."/>
            <person name="Larson L."/>
            <person name="White J."/>
            <person name="Ledlie T."/>
            <person name="Zeng Q."/>
            <person name="Yandava C."/>
            <person name="Alvarado L."/>
            <person name="O'Leary S."/>
            <person name="Lewis M.L."/>
            <person name="Orsborn K."/>
            <person name="Galgiani J."/>
            <person name="Lander E."/>
            <person name="Nusbaum C."/>
            <person name="Galagan J."/>
            <person name="Birren B."/>
        </authorList>
    </citation>
    <scope>NUCLEOTIDE SEQUENCE</scope>
    <source>
        <strain evidence="12">RMSCC 2394</strain>
    </source>
</reference>
<feature type="compositionally biased region" description="Pro residues" evidence="10">
    <location>
        <begin position="804"/>
        <end position="825"/>
    </location>
</feature>
<dbReference type="AlphaFoldDB" id="A0A0J6Y3I1"/>
<dbReference type="InterPro" id="IPR020472">
    <property type="entry name" value="WD40_PAC1"/>
</dbReference>
<comment type="function">
    <text evidence="1">Component of the SCF(sconB) E3 ubiquitin ligase complex involved in the regulation of sulfur metabolite repression, probably by mediating the inactivation or degradation of the metR transcription factor.</text>
</comment>
<dbReference type="CDD" id="cd00200">
    <property type="entry name" value="WD40"/>
    <property type="match status" value="1"/>
</dbReference>
<dbReference type="PROSITE" id="PS50294">
    <property type="entry name" value="WD_REPEATS_REGION"/>
    <property type="match status" value="4"/>
</dbReference>
<comment type="similarity">
    <text evidence="2">Belongs to the WD repeat MET30/SCONB/SCON-2 family.</text>
</comment>
<organism evidence="12">
    <name type="scientific">Coccidioides immitis RMSCC 2394</name>
    <dbReference type="NCBI Taxonomy" id="404692"/>
    <lineage>
        <taxon>Eukaryota</taxon>
        <taxon>Fungi</taxon>
        <taxon>Dikarya</taxon>
        <taxon>Ascomycota</taxon>
        <taxon>Pezizomycotina</taxon>
        <taxon>Eurotiomycetes</taxon>
        <taxon>Eurotiomycetidae</taxon>
        <taxon>Onygenales</taxon>
        <taxon>Onygenaceae</taxon>
        <taxon>Coccidioides</taxon>
    </lineage>
</organism>
<dbReference type="STRING" id="404692.A0A0J6Y3I1"/>
<evidence type="ECO:0000256" key="8">
    <source>
        <dbReference type="ARBA" id="ARBA00032113"/>
    </source>
</evidence>
<keyword evidence="5 9" id="KW-0853">WD repeat</keyword>
<evidence type="ECO:0000256" key="2">
    <source>
        <dbReference type="ARBA" id="ARBA00007968"/>
    </source>
</evidence>
<evidence type="ECO:0000313" key="12">
    <source>
        <dbReference type="EMBL" id="KMP01539.1"/>
    </source>
</evidence>
<dbReference type="SUPFAM" id="SSF81383">
    <property type="entry name" value="F-box domain"/>
    <property type="match status" value="1"/>
</dbReference>
<protein>
    <recommendedName>
        <fullName evidence="4">Probable E3 ubiquitin ligase complex SCF subunit sconB</fullName>
    </recommendedName>
    <alternativeName>
        <fullName evidence="8">Sulfur controller B</fullName>
    </alternativeName>
    <alternativeName>
        <fullName evidence="7">Sulfur metabolite repression control protein B</fullName>
    </alternativeName>
</protein>
<gene>
    <name evidence="12" type="ORF">CIRG_01678</name>
</gene>
<dbReference type="PROSITE" id="PS00678">
    <property type="entry name" value="WD_REPEATS_1"/>
    <property type="match status" value="2"/>
</dbReference>
<accession>A0A0J6Y3I1</accession>
<dbReference type="PANTHER" id="PTHR14604:SF4">
    <property type="entry name" value="F-BOX DOMAIN-CONTAINING PROTEIN"/>
    <property type="match status" value="1"/>
</dbReference>
<feature type="compositionally biased region" description="Polar residues" evidence="10">
    <location>
        <begin position="713"/>
        <end position="744"/>
    </location>
</feature>
<keyword evidence="6" id="KW-0677">Repeat</keyword>
<dbReference type="SUPFAM" id="SSF50978">
    <property type="entry name" value="WD40 repeat-like"/>
    <property type="match status" value="1"/>
</dbReference>
<dbReference type="InterPro" id="IPR050995">
    <property type="entry name" value="WD-F-box_domain-protein"/>
</dbReference>
<dbReference type="SMART" id="SM00320">
    <property type="entry name" value="WD40"/>
    <property type="match status" value="7"/>
</dbReference>
<feature type="region of interest" description="Disordered" evidence="10">
    <location>
        <begin position="789"/>
        <end position="840"/>
    </location>
</feature>
<dbReference type="PRINTS" id="PR00320">
    <property type="entry name" value="GPROTEINBRPT"/>
</dbReference>
<feature type="region of interest" description="Disordered" evidence="10">
    <location>
        <begin position="759"/>
        <end position="778"/>
    </location>
</feature>
<dbReference type="InterPro" id="IPR001680">
    <property type="entry name" value="WD40_rpt"/>
</dbReference>
<dbReference type="InterPro" id="IPR001810">
    <property type="entry name" value="F-box_dom"/>
</dbReference>
<evidence type="ECO:0000256" key="6">
    <source>
        <dbReference type="ARBA" id="ARBA00022737"/>
    </source>
</evidence>
<evidence type="ECO:0000256" key="1">
    <source>
        <dbReference type="ARBA" id="ARBA00002730"/>
    </source>
</evidence>
<dbReference type="Gene3D" id="2.130.10.10">
    <property type="entry name" value="YVTN repeat-like/Quinoprotein amine dehydrogenase"/>
    <property type="match status" value="2"/>
</dbReference>
<feature type="region of interest" description="Disordered" evidence="10">
    <location>
        <begin position="711"/>
        <end position="744"/>
    </location>
</feature>
<sequence>MDHDPTDPAGAPPLGKLQSDKYKGGLGAPSNSFRLDEGYSDETKSEAGNDGPLGNGFTLPPWLLSHTEPVRADLAFALLSTLRTSTIANIVERLTPLLHMDPVQKLPPEITAEIFSYLDPTTLLTASLASRAWRDRIQDSLLWRKLYLQEGWKVNMEEVRTFQRQRAESMQSALRKVRMRRSDTEFGQPLQKRRVLPGRTNSTGSSVSMVEGDASNSAMCRPADAGGDYEMQDVGNIDNSAGCPPLDRDLPLTPYKEAFLSPALCADDPTRLNWVYLYRQRRILEDNWLNGRFKNFQLPHPLYPWEAHRECIYAIQFSGNWLVSSSRDRTIRIWNLETRRLRYPPLLGHKGSVLCLQFDASEEEDIIISGSSDRNVIIWRFSTGEKLQILSNAHLDSVLSLRFDKRYLVTCSKDKLIKVWNRQELSPSDEDYPKYFTGVGVRYPPYIVDTSSMSPSTLEAQIANEHIKTLQPYSLLMTLDGHGAAVNSIQIDKNEIVSASGDRLIKVWDIHSGSCLKTLVGHQKGIACVQFDSKRIISGSNDLTVRIYDHASGAEVACLLAHEDLVRTLQAGFGDPPGSEETMRLEAMAVDHDYWEAQRRGDVRHETGRRRVNRMRSTGSRRPQDIMALGAKIPPGGGGSRWARIVSGSYDETIIIWKRDKEGKWVVGQRLRQTDAARASSAIDDSMATEFLTQTFGANLPGIHRHLQAATHHPQSNAFAGPSQSTAAVVPSSAQAGASSSIPQPSITAQNAFANQLLQPQSQPQSSAQVSPNAQQAPIPIPQNQATQIPTTGQVQPTALQPQPHQPQPQPQHPALQPPVGPHPTAPTQTNNPGQVPPHHHATARIFKLQFDARKLICASQDHVIVGWDFANGDKYLEEVCRFFESL</sequence>
<dbReference type="InterPro" id="IPR019775">
    <property type="entry name" value="WD40_repeat_CS"/>
</dbReference>
<feature type="repeat" description="WD" evidence="9">
    <location>
        <begin position="346"/>
        <end position="389"/>
    </location>
</feature>
<dbReference type="PROSITE" id="PS50082">
    <property type="entry name" value="WD_REPEATS_2"/>
    <property type="match status" value="5"/>
</dbReference>
<dbReference type="EMBL" id="DS028093">
    <property type="protein sequence ID" value="KMP01539.1"/>
    <property type="molecule type" value="Genomic_DNA"/>
</dbReference>
<evidence type="ECO:0000259" key="11">
    <source>
        <dbReference type="PROSITE" id="PS50181"/>
    </source>
</evidence>
<feature type="compositionally biased region" description="Basic and acidic residues" evidence="10">
    <location>
        <begin position="34"/>
        <end position="47"/>
    </location>
</feature>
<proteinExistence type="inferred from homology"/>
<evidence type="ECO:0000256" key="3">
    <source>
        <dbReference type="ARBA" id="ARBA00011725"/>
    </source>
</evidence>